<name>A0A378INR9_9GAMM</name>
<dbReference type="AlphaFoldDB" id="A0A378INR9"/>
<dbReference type="Proteomes" id="UP000254033">
    <property type="component" value="Unassembled WGS sequence"/>
</dbReference>
<proteinExistence type="predicted"/>
<reference evidence="2 3" key="1">
    <citation type="submission" date="2018-06" db="EMBL/GenBank/DDBJ databases">
        <authorList>
            <consortium name="Pathogen Informatics"/>
            <person name="Doyle S."/>
        </authorList>
    </citation>
    <scope>NUCLEOTIDE SEQUENCE [LARGE SCALE GENOMIC DNA]</scope>
    <source>
        <strain evidence="2 3">NCTC11978</strain>
    </source>
</reference>
<sequence>MTLKSLLIAFVSALVISGSSFAFNHPSSCPDANLIKSTKMALAQTLLRDMYLTYNLSKYGTQNSWLFTMGPIPAESAEKAVAEGNKRLVNLSGNPVPQQDEEEIWACVYNMRDDHTLAVAFQSDSMLSPLKVKHLLNTKHE</sequence>
<gene>
    <name evidence="2" type="primary">hbp</name>
    <name evidence="2" type="ORF">NCTC11978_00033</name>
</gene>
<dbReference type="InterPro" id="IPR032540">
    <property type="entry name" value="DUF4949"/>
</dbReference>
<evidence type="ECO:0000313" key="3">
    <source>
        <dbReference type="Proteomes" id="UP000254033"/>
    </source>
</evidence>
<organism evidence="2 3">
    <name type="scientific">Legionella feeleii</name>
    <dbReference type="NCBI Taxonomy" id="453"/>
    <lineage>
        <taxon>Bacteria</taxon>
        <taxon>Pseudomonadati</taxon>
        <taxon>Pseudomonadota</taxon>
        <taxon>Gammaproteobacteria</taxon>
        <taxon>Legionellales</taxon>
        <taxon>Legionellaceae</taxon>
        <taxon>Legionella</taxon>
    </lineage>
</organism>
<feature type="signal peptide" evidence="1">
    <location>
        <begin position="1"/>
        <end position="22"/>
    </location>
</feature>
<dbReference type="EMBL" id="UGNY01000001">
    <property type="protein sequence ID" value="STX36887.1"/>
    <property type="molecule type" value="Genomic_DNA"/>
</dbReference>
<dbReference type="Pfam" id="PF16307">
    <property type="entry name" value="DUF4949"/>
    <property type="match status" value="1"/>
</dbReference>
<protein>
    <submittedName>
        <fullName evidence="2">Hemin binding protein Hbp</fullName>
    </submittedName>
</protein>
<feature type="chain" id="PRO_5016987975" evidence="1">
    <location>
        <begin position="23"/>
        <end position="141"/>
    </location>
</feature>
<dbReference type="RefSeq" id="WP_115174180.1">
    <property type="nucleotide sequence ID" value="NZ_UGNY01000001.1"/>
</dbReference>
<evidence type="ECO:0000256" key="1">
    <source>
        <dbReference type="SAM" id="SignalP"/>
    </source>
</evidence>
<keyword evidence="1" id="KW-0732">Signal</keyword>
<evidence type="ECO:0000313" key="2">
    <source>
        <dbReference type="EMBL" id="STX36887.1"/>
    </source>
</evidence>
<accession>A0A378INR9</accession>